<evidence type="ECO:0000256" key="1">
    <source>
        <dbReference type="SAM" id="MobiDB-lite"/>
    </source>
</evidence>
<dbReference type="RefSeq" id="WP_067437905.1">
    <property type="nucleotide sequence ID" value="NZ_CP016438.1"/>
</dbReference>
<feature type="region of interest" description="Disordered" evidence="1">
    <location>
        <begin position="24"/>
        <end position="66"/>
    </location>
</feature>
<dbReference type="InterPro" id="IPR029046">
    <property type="entry name" value="LolA/LolB/LppX"/>
</dbReference>
<evidence type="ECO:0000313" key="4">
    <source>
        <dbReference type="Proteomes" id="UP000092598"/>
    </source>
</evidence>
<accession>A0A1B1MF93</accession>
<organism evidence="3 4">
    <name type="scientific">Streptomyces lincolnensis</name>
    <dbReference type="NCBI Taxonomy" id="1915"/>
    <lineage>
        <taxon>Bacteria</taxon>
        <taxon>Bacillati</taxon>
        <taxon>Actinomycetota</taxon>
        <taxon>Actinomycetes</taxon>
        <taxon>Kitasatosporales</taxon>
        <taxon>Streptomycetaceae</taxon>
        <taxon>Streptomyces</taxon>
    </lineage>
</organism>
<keyword evidence="4" id="KW-1185">Reference proteome</keyword>
<gene>
    <name evidence="3" type="ORF">SLINC_5020</name>
</gene>
<evidence type="ECO:0000313" key="3">
    <source>
        <dbReference type="EMBL" id="ANS67244.1"/>
    </source>
</evidence>
<reference evidence="3 4" key="1">
    <citation type="submission" date="2016-07" db="EMBL/GenBank/DDBJ databases">
        <title>Enhancement of antibiotic productionsby engineered nitrateutilization in actinobacteria.</title>
        <authorList>
            <person name="Meng S.C."/>
        </authorList>
    </citation>
    <scope>NUCLEOTIDE SEQUENCE [LARGE SCALE GENOMIC DNA]</scope>
    <source>
        <strain evidence="3 4">NRRL 2936</strain>
    </source>
</reference>
<protein>
    <submittedName>
        <fullName evidence="3">Lipoprotein</fullName>
    </submittedName>
</protein>
<dbReference type="AlphaFoldDB" id="A0A1B1MF93"/>
<feature type="compositionally biased region" description="Low complexity" evidence="1">
    <location>
        <begin position="24"/>
        <end position="38"/>
    </location>
</feature>
<keyword evidence="3" id="KW-0449">Lipoprotein</keyword>
<dbReference type="Proteomes" id="UP000092598">
    <property type="component" value="Chromosome"/>
</dbReference>
<dbReference type="Gene3D" id="2.50.20.20">
    <property type="match status" value="1"/>
</dbReference>
<name>A0A1B1MF93_STRLN</name>
<evidence type="ECO:0000256" key="2">
    <source>
        <dbReference type="SAM" id="SignalP"/>
    </source>
</evidence>
<feature type="chain" id="PRO_5043310151" evidence="2">
    <location>
        <begin position="24"/>
        <end position="289"/>
    </location>
</feature>
<feature type="signal peptide" evidence="2">
    <location>
        <begin position="1"/>
        <end position="23"/>
    </location>
</feature>
<dbReference type="EMBL" id="CP016438">
    <property type="protein sequence ID" value="ANS67244.1"/>
    <property type="molecule type" value="Genomic_DNA"/>
</dbReference>
<dbReference type="PROSITE" id="PS51257">
    <property type="entry name" value="PROKAR_LIPOPROTEIN"/>
    <property type="match status" value="1"/>
</dbReference>
<proteinExistence type="predicted"/>
<dbReference type="STRING" id="1915.SLINC_5020"/>
<sequence>MKCTTGRGAVLAIAMAVALTGTASCTSSESSEPSGKPTGARKTASAHLPALRSAERATERAASARVRSTTVMGTQLSIRAEGVLGWGEHLTGTATITYTGGTTAETMRDLGVTSMRARYLSDAYYAHLGDAFARKTGGKHWLKYAYKDLEALDGGGVGFADQMRNTTPDESVKLLMDSGDIREVGEETVDGQRTTHYSGTVRVEDVTDTRLKSQLQQAGVTSQTVDIWVDDRNLLVKKVEQGRMATGRLTQTAHYSDYGVKVSVDRPPAADTQDFRDLLSKENGATGDS</sequence>
<dbReference type="KEGG" id="sls:SLINC_5020"/>
<dbReference type="OrthoDB" id="3369896at2"/>
<keyword evidence="2" id="KW-0732">Signal</keyword>
<dbReference type="SUPFAM" id="SSF89392">
    <property type="entry name" value="Prokaryotic lipoproteins and lipoprotein localization factors"/>
    <property type="match status" value="1"/>
</dbReference>
<feature type="region of interest" description="Disordered" evidence="1">
    <location>
        <begin position="264"/>
        <end position="289"/>
    </location>
</feature>